<dbReference type="Pfam" id="PF00026">
    <property type="entry name" value="Asp"/>
    <property type="match status" value="1"/>
</dbReference>
<dbReference type="AlphaFoldDB" id="A0A401H5N7"/>
<evidence type="ECO:0000313" key="3">
    <source>
        <dbReference type="Proteomes" id="UP000287166"/>
    </source>
</evidence>
<dbReference type="EMBL" id="BFAD01000017">
    <property type="protein sequence ID" value="GBE89756.1"/>
    <property type="molecule type" value="Genomic_DNA"/>
</dbReference>
<dbReference type="SUPFAM" id="SSF50630">
    <property type="entry name" value="Acid proteases"/>
    <property type="match status" value="1"/>
</dbReference>
<dbReference type="InterPro" id="IPR033121">
    <property type="entry name" value="PEPTIDASE_A1"/>
</dbReference>
<organism evidence="2 3">
    <name type="scientific">Sparassis crispa</name>
    <dbReference type="NCBI Taxonomy" id="139825"/>
    <lineage>
        <taxon>Eukaryota</taxon>
        <taxon>Fungi</taxon>
        <taxon>Dikarya</taxon>
        <taxon>Basidiomycota</taxon>
        <taxon>Agaricomycotina</taxon>
        <taxon>Agaricomycetes</taxon>
        <taxon>Polyporales</taxon>
        <taxon>Sparassidaceae</taxon>
        <taxon>Sparassis</taxon>
    </lineage>
</organism>
<comment type="caution">
    <text evidence="2">The sequence shown here is derived from an EMBL/GenBank/DDBJ whole genome shotgun (WGS) entry which is preliminary data.</text>
</comment>
<gene>
    <name evidence="2" type="ORF">SCP_1700810</name>
</gene>
<dbReference type="Proteomes" id="UP000287166">
    <property type="component" value="Unassembled WGS sequence"/>
</dbReference>
<feature type="domain" description="Peptidase A1" evidence="1">
    <location>
        <begin position="1"/>
        <end position="71"/>
    </location>
</feature>
<dbReference type="STRING" id="139825.A0A401H5N7"/>
<proteinExistence type="predicted"/>
<evidence type="ECO:0000259" key="1">
    <source>
        <dbReference type="PROSITE" id="PS51767"/>
    </source>
</evidence>
<dbReference type="GeneID" id="38786673"/>
<accession>A0A401H5N7</accession>
<dbReference type="RefSeq" id="XP_027620669.1">
    <property type="nucleotide sequence ID" value="XM_027764868.1"/>
</dbReference>
<dbReference type="Gene3D" id="2.40.70.10">
    <property type="entry name" value="Acid Proteases"/>
    <property type="match status" value="1"/>
</dbReference>
<dbReference type="OrthoDB" id="15189at2759"/>
<keyword evidence="3" id="KW-1185">Reference proteome</keyword>
<reference evidence="2 3" key="1">
    <citation type="journal article" date="2018" name="Sci. Rep.">
        <title>Genome sequence of the cauliflower mushroom Sparassis crispa (Hanabiratake) and its association with beneficial usage.</title>
        <authorList>
            <person name="Kiyama R."/>
            <person name="Furutani Y."/>
            <person name="Kawaguchi K."/>
            <person name="Nakanishi T."/>
        </authorList>
    </citation>
    <scope>NUCLEOTIDE SEQUENCE [LARGE SCALE GENOMIC DNA]</scope>
</reference>
<name>A0A401H5N7_9APHY</name>
<sequence length="71" mass="7202">MGSTDSSLYSSDIEYHGLSSSSGFWQIGGASMMVNGQTVTFGFGTIIDSGITLAFGPSDGVAQLYAAIPGS</sequence>
<dbReference type="InterPro" id="IPR021109">
    <property type="entry name" value="Peptidase_aspartic_dom_sf"/>
</dbReference>
<evidence type="ECO:0000313" key="2">
    <source>
        <dbReference type="EMBL" id="GBE89756.1"/>
    </source>
</evidence>
<dbReference type="InParanoid" id="A0A401H5N7"/>
<protein>
    <recommendedName>
        <fullName evidence="1">Peptidase A1 domain-containing protein</fullName>
    </recommendedName>
</protein>
<dbReference type="PROSITE" id="PS51767">
    <property type="entry name" value="PEPTIDASE_A1"/>
    <property type="match status" value="1"/>
</dbReference>